<evidence type="ECO:0000256" key="2">
    <source>
        <dbReference type="ARBA" id="ARBA00022737"/>
    </source>
</evidence>
<keyword evidence="11" id="KW-1185">Reference proteome</keyword>
<evidence type="ECO:0000256" key="6">
    <source>
        <dbReference type="PROSITE-ProRule" id="PRU00339"/>
    </source>
</evidence>
<dbReference type="PROSITE" id="PS51048">
    <property type="entry name" value="SGS"/>
    <property type="match status" value="1"/>
</dbReference>
<name>A0AAN7GLB8_9MYRT</name>
<reference evidence="10 11" key="1">
    <citation type="journal article" date="2023" name="Hortic Res">
        <title>Pangenome of water caltrop reveals structural variations and asymmetric subgenome divergence after allopolyploidization.</title>
        <authorList>
            <person name="Zhang X."/>
            <person name="Chen Y."/>
            <person name="Wang L."/>
            <person name="Yuan Y."/>
            <person name="Fang M."/>
            <person name="Shi L."/>
            <person name="Lu R."/>
            <person name="Comes H.P."/>
            <person name="Ma Y."/>
            <person name="Chen Y."/>
            <person name="Huang G."/>
            <person name="Zhou Y."/>
            <person name="Zheng Z."/>
            <person name="Qiu Y."/>
        </authorList>
    </citation>
    <scope>NUCLEOTIDE SEQUENCE [LARGE SCALE GENOMIC DNA]</scope>
    <source>
        <tissue evidence="10">Roots</tissue>
    </source>
</reference>
<dbReference type="SMART" id="SM00028">
    <property type="entry name" value="TPR"/>
    <property type="match status" value="3"/>
</dbReference>
<dbReference type="InterPro" id="IPR007052">
    <property type="entry name" value="CS_dom"/>
</dbReference>
<dbReference type="FunFam" id="2.60.40.790:FF:000041">
    <property type="entry name" value="Protein SGT1 homolog A"/>
    <property type="match status" value="1"/>
</dbReference>
<organism evidence="10 11">
    <name type="scientific">Trapa incisa</name>
    <dbReference type="NCBI Taxonomy" id="236973"/>
    <lineage>
        <taxon>Eukaryota</taxon>
        <taxon>Viridiplantae</taxon>
        <taxon>Streptophyta</taxon>
        <taxon>Embryophyta</taxon>
        <taxon>Tracheophyta</taxon>
        <taxon>Spermatophyta</taxon>
        <taxon>Magnoliopsida</taxon>
        <taxon>eudicotyledons</taxon>
        <taxon>Gunneridae</taxon>
        <taxon>Pentapetalae</taxon>
        <taxon>rosids</taxon>
        <taxon>malvids</taxon>
        <taxon>Myrtales</taxon>
        <taxon>Lythraceae</taxon>
        <taxon>Trapa</taxon>
    </lineage>
</organism>
<dbReference type="InterPro" id="IPR008978">
    <property type="entry name" value="HSP20-like_chaperone"/>
</dbReference>
<evidence type="ECO:0000256" key="5">
    <source>
        <dbReference type="ARBA" id="ARBA00075471"/>
    </source>
</evidence>
<evidence type="ECO:0000259" key="8">
    <source>
        <dbReference type="PROSITE" id="PS51048"/>
    </source>
</evidence>
<proteinExistence type="inferred from homology"/>
<dbReference type="InterPro" id="IPR011990">
    <property type="entry name" value="TPR-like_helical_dom_sf"/>
</dbReference>
<dbReference type="EMBL" id="JAXIOK010000019">
    <property type="protein sequence ID" value="KAK4748631.1"/>
    <property type="molecule type" value="Genomic_DNA"/>
</dbReference>
<dbReference type="Pfam" id="PF13181">
    <property type="entry name" value="TPR_8"/>
    <property type="match status" value="1"/>
</dbReference>
<keyword evidence="2" id="KW-0677">Repeat</keyword>
<dbReference type="Proteomes" id="UP001345219">
    <property type="component" value="Chromosome 12"/>
</dbReference>
<feature type="repeat" description="TPR" evidence="6">
    <location>
        <begin position="36"/>
        <end position="69"/>
    </location>
</feature>
<accession>A0AAN7GLB8</accession>
<keyword evidence="3 6" id="KW-0802">TPR repeat</keyword>
<comment type="caution">
    <text evidence="10">The sequence shown here is derived from an EMBL/GenBank/DDBJ whole genome shotgun (WGS) entry which is preliminary data.</text>
</comment>
<dbReference type="Pfam" id="PF05002">
    <property type="entry name" value="SGS"/>
    <property type="match status" value="1"/>
</dbReference>
<evidence type="ECO:0000256" key="7">
    <source>
        <dbReference type="SAM" id="MobiDB-lite"/>
    </source>
</evidence>
<evidence type="ECO:0000256" key="3">
    <source>
        <dbReference type="ARBA" id="ARBA00022803"/>
    </source>
</evidence>
<evidence type="ECO:0000259" key="9">
    <source>
        <dbReference type="PROSITE" id="PS51203"/>
    </source>
</evidence>
<protein>
    <recommendedName>
        <fullName evidence="4">Protein SGT1 homolog</fullName>
    </recommendedName>
    <alternativeName>
        <fullName evidence="5">Suppressor of G2 allele of SKP1 homolog</fullName>
    </alternativeName>
</protein>
<gene>
    <name evidence="10" type="ORF">SAY87_015217</name>
</gene>
<feature type="domain" description="SGS" evidence="8">
    <location>
        <begin position="284"/>
        <end position="375"/>
    </location>
</feature>
<dbReference type="PROSITE" id="PS50005">
    <property type="entry name" value="TPR"/>
    <property type="match status" value="1"/>
</dbReference>
<dbReference type="SUPFAM" id="SSF49764">
    <property type="entry name" value="HSP20-like chaperones"/>
    <property type="match status" value="1"/>
</dbReference>
<feature type="domain" description="CS" evidence="9">
    <location>
        <begin position="173"/>
        <end position="262"/>
    </location>
</feature>
<dbReference type="Gene3D" id="2.60.40.790">
    <property type="match status" value="1"/>
</dbReference>
<dbReference type="GO" id="GO:0051087">
    <property type="term" value="F:protein-folding chaperone binding"/>
    <property type="evidence" value="ECO:0007669"/>
    <property type="project" value="InterPro"/>
</dbReference>
<dbReference type="AlphaFoldDB" id="A0AAN7GLB8"/>
<dbReference type="InterPro" id="IPR007699">
    <property type="entry name" value="SGS_dom"/>
</dbReference>
<dbReference type="Pfam" id="PF04969">
    <property type="entry name" value="CS"/>
    <property type="match status" value="1"/>
</dbReference>
<dbReference type="InterPro" id="IPR019734">
    <property type="entry name" value="TPR_rpt"/>
</dbReference>
<sequence>MARELAERARAAFVDDDFSLSIDLYSQAIESDHGNADLFAERSQARIKIGSFHDAISDANKAIELNPSMAKAYYRKGFACTKIKDYKTAKVVLEQGASLAPNDSRFSKLVDECKKHIKVEDDDIIEIMTPGFLRSGATSATIGQSPDTETEKVEQLQKEHKKAEEVTAVVSAKPKFRHEFYQRQEEIVVTIFAKGVPEKDVTVDYGEQILSVSINKPGEDAYRFQPRLYRKINPGKCKYQVLSTKIEIHLAKAEPFYWRSLEYSGDVATPQPVNIPSVGSSGPAYPSSKGKTINWDKLTAQVKKEEKEEKLDGDAALNKLFRDIYQDANEDTRRAMQKSFLESNGTVLSTNWKEVGSKKVQSTPPDGMELKKWEY</sequence>
<dbReference type="InterPro" id="IPR044563">
    <property type="entry name" value="Sgt1-like"/>
</dbReference>
<comment type="similarity">
    <text evidence="1">Belongs to the SGT1 family.</text>
</comment>
<evidence type="ECO:0000256" key="4">
    <source>
        <dbReference type="ARBA" id="ARBA00069423"/>
    </source>
</evidence>
<dbReference type="CDD" id="cd06466">
    <property type="entry name" value="p23_CS_SGT1_like"/>
    <property type="match status" value="1"/>
</dbReference>
<dbReference type="SUPFAM" id="SSF48452">
    <property type="entry name" value="TPR-like"/>
    <property type="match status" value="1"/>
</dbReference>
<dbReference type="PROSITE" id="PS51203">
    <property type="entry name" value="CS"/>
    <property type="match status" value="1"/>
</dbReference>
<dbReference type="GO" id="GO:0006950">
    <property type="term" value="P:response to stress"/>
    <property type="evidence" value="ECO:0007669"/>
    <property type="project" value="UniProtKB-ARBA"/>
</dbReference>
<evidence type="ECO:0000313" key="10">
    <source>
        <dbReference type="EMBL" id="KAK4748631.1"/>
    </source>
</evidence>
<dbReference type="PANTHER" id="PTHR45862">
    <property type="entry name" value="PROTEIN SGT1 HOMOLOG"/>
    <property type="match status" value="1"/>
</dbReference>
<evidence type="ECO:0000256" key="1">
    <source>
        <dbReference type="ARBA" id="ARBA00008509"/>
    </source>
</evidence>
<evidence type="ECO:0000313" key="11">
    <source>
        <dbReference type="Proteomes" id="UP001345219"/>
    </source>
</evidence>
<dbReference type="Gene3D" id="1.25.40.10">
    <property type="entry name" value="Tetratricopeptide repeat domain"/>
    <property type="match status" value="1"/>
</dbReference>
<feature type="region of interest" description="Disordered" evidence="7">
    <location>
        <begin position="356"/>
        <end position="375"/>
    </location>
</feature>